<evidence type="ECO:0000313" key="2">
    <source>
        <dbReference type="EMBL" id="PPR95639.1"/>
    </source>
</evidence>
<dbReference type="EMBL" id="KZ666217">
    <property type="protein sequence ID" value="PPR95639.1"/>
    <property type="molecule type" value="Genomic_DNA"/>
</dbReference>
<keyword evidence="1" id="KW-0472">Membrane</keyword>
<name>A0A2P5WX43_GOSBA</name>
<accession>A0A2P5WX43</accession>
<evidence type="ECO:0008006" key="4">
    <source>
        <dbReference type="Google" id="ProtNLM"/>
    </source>
</evidence>
<dbReference type="PANTHER" id="PTHR11206">
    <property type="entry name" value="MULTIDRUG RESISTANCE PROTEIN"/>
    <property type="match status" value="1"/>
</dbReference>
<keyword evidence="1" id="KW-1133">Transmembrane helix</keyword>
<evidence type="ECO:0000313" key="3">
    <source>
        <dbReference type="Proteomes" id="UP000239757"/>
    </source>
</evidence>
<reference evidence="2 3" key="1">
    <citation type="submission" date="2015-01" db="EMBL/GenBank/DDBJ databases">
        <title>Genome of allotetraploid Gossypium barbadense reveals genomic plasticity and fiber elongation in cotton evolution.</title>
        <authorList>
            <person name="Chen X."/>
            <person name="Liu X."/>
            <person name="Zhao B."/>
            <person name="Zheng H."/>
            <person name="Hu Y."/>
            <person name="Lu G."/>
            <person name="Yang C."/>
            <person name="Chen J."/>
            <person name="Shan C."/>
            <person name="Zhang L."/>
            <person name="Zhou Y."/>
            <person name="Wang L."/>
            <person name="Guo W."/>
            <person name="Bai Y."/>
            <person name="Ruan J."/>
            <person name="Shangguan X."/>
            <person name="Mao Y."/>
            <person name="Jiang J."/>
            <person name="Zhu Y."/>
            <person name="Lei J."/>
            <person name="Kang H."/>
            <person name="Chen S."/>
            <person name="He X."/>
            <person name="Wang R."/>
            <person name="Wang Y."/>
            <person name="Chen J."/>
            <person name="Wang L."/>
            <person name="Yu S."/>
            <person name="Wang B."/>
            <person name="Wei J."/>
            <person name="Song S."/>
            <person name="Lu X."/>
            <person name="Gao Z."/>
            <person name="Gu W."/>
            <person name="Deng X."/>
            <person name="Ma D."/>
            <person name="Wang S."/>
            <person name="Liang W."/>
            <person name="Fang L."/>
            <person name="Cai C."/>
            <person name="Zhu X."/>
            <person name="Zhou B."/>
            <person name="Zhang Y."/>
            <person name="Chen Z."/>
            <person name="Xu S."/>
            <person name="Zhu R."/>
            <person name="Wang S."/>
            <person name="Zhang T."/>
            <person name="Zhao G."/>
        </authorList>
    </citation>
    <scope>NUCLEOTIDE SEQUENCE [LARGE SCALE GENOMIC DNA]</scope>
    <source>
        <strain evidence="3">cv. Xinhai21</strain>
        <tissue evidence="2">Leaf</tissue>
    </source>
</reference>
<keyword evidence="1" id="KW-0812">Transmembrane</keyword>
<feature type="transmembrane region" description="Helical" evidence="1">
    <location>
        <begin position="29"/>
        <end position="54"/>
    </location>
</feature>
<evidence type="ECO:0000256" key="1">
    <source>
        <dbReference type="SAM" id="Phobius"/>
    </source>
</evidence>
<dbReference type="OrthoDB" id="1002221at2759"/>
<protein>
    <recommendedName>
        <fullName evidence="4">Protein DETOXIFICATION</fullName>
    </recommendedName>
</protein>
<organism evidence="2 3">
    <name type="scientific">Gossypium barbadense</name>
    <name type="common">Sea Island cotton</name>
    <name type="synonym">Hibiscus barbadensis</name>
    <dbReference type="NCBI Taxonomy" id="3634"/>
    <lineage>
        <taxon>Eukaryota</taxon>
        <taxon>Viridiplantae</taxon>
        <taxon>Streptophyta</taxon>
        <taxon>Embryophyta</taxon>
        <taxon>Tracheophyta</taxon>
        <taxon>Spermatophyta</taxon>
        <taxon>Magnoliopsida</taxon>
        <taxon>eudicotyledons</taxon>
        <taxon>Gunneridae</taxon>
        <taxon>Pentapetalae</taxon>
        <taxon>rosids</taxon>
        <taxon>malvids</taxon>
        <taxon>Malvales</taxon>
        <taxon>Malvaceae</taxon>
        <taxon>Malvoideae</taxon>
        <taxon>Gossypium</taxon>
    </lineage>
</organism>
<feature type="transmembrane region" description="Helical" evidence="1">
    <location>
        <begin position="60"/>
        <end position="84"/>
    </location>
</feature>
<dbReference type="AlphaFoldDB" id="A0A2P5WX43"/>
<sequence length="106" mass="11218">MCASYFTRVPCALIAPSARVAVGGGWQSLVAYINIGCYYIVGLPAGILLGFTFGFGVMGIWSGMIGGIVLQTLSLIVVISLTNWNKETVEAESRIKKWGGPSDAES</sequence>
<gene>
    <name evidence="2" type="ORF">GOBAR_AA25034</name>
</gene>
<dbReference type="Proteomes" id="UP000239757">
    <property type="component" value="Unassembled WGS sequence"/>
</dbReference>
<proteinExistence type="predicted"/>